<name>A0A1H5WW00_9BACT</name>
<evidence type="ECO:0000313" key="3">
    <source>
        <dbReference type="EMBL" id="SEG03681.1"/>
    </source>
</evidence>
<dbReference type="RefSeq" id="WP_103924924.1">
    <property type="nucleotide sequence ID" value="NZ_FNVR01000011.1"/>
</dbReference>
<keyword evidence="1" id="KW-0560">Oxidoreductase</keyword>
<feature type="domain" description="Acyl-CoA dehydrogenase C-terminal" evidence="2">
    <location>
        <begin position="269"/>
        <end position="353"/>
    </location>
</feature>
<evidence type="ECO:0000259" key="2">
    <source>
        <dbReference type="Pfam" id="PF08028"/>
    </source>
</evidence>
<dbReference type="GO" id="GO:0050660">
    <property type="term" value="F:flavin adenine dinucleotide binding"/>
    <property type="evidence" value="ECO:0007669"/>
    <property type="project" value="InterPro"/>
</dbReference>
<dbReference type="AlphaFoldDB" id="A0A1H5WW00"/>
<evidence type="ECO:0000313" key="4">
    <source>
        <dbReference type="Proteomes" id="UP000236736"/>
    </source>
</evidence>
<evidence type="ECO:0000256" key="1">
    <source>
        <dbReference type="ARBA" id="ARBA00023002"/>
    </source>
</evidence>
<accession>A0A1H5WW00</accession>
<dbReference type="SUPFAM" id="SSF56645">
    <property type="entry name" value="Acyl-CoA dehydrogenase NM domain-like"/>
    <property type="match status" value="1"/>
</dbReference>
<dbReference type="InterPro" id="IPR037069">
    <property type="entry name" value="AcylCoA_DH/ox_N_sf"/>
</dbReference>
<sequence length="357" mass="40624">MTIFSVFSSELSAQAEQIGRLPQEWLEVIVQEKWFKLFVPQDLDGLELNLPQALKLEEKLARLDGSLGWTVTLCAGAGWFVGFLDPKLSQDIFSDPKACLAGSGFVGGKADLNEGSYIVSGSWTYASGALHATHFTANCELLENGKPVFDKKGNPVIKAFILKKDEVEILDGWSYMGMVATGSHAFKTENLVIPQNRSFEILPEKVSLPEPIYRFPFLQFAELTLTVNILGITEHLVEMINESFWKRHEYRKFGKKHLRYFEKVSEKQSKRLRTLKKEFYELVDIAWKEVLKSDAISKSTLRKVSRTSRKLTQTCREISGKLYPFAGLEAAKTHTEMNRVWRDFNTVSQHALLVFPF</sequence>
<dbReference type="STRING" id="1120964.GCA_001313265_03847"/>
<dbReference type="Gene3D" id="1.20.140.10">
    <property type="entry name" value="Butyryl-CoA Dehydrogenase, subunit A, domain 3"/>
    <property type="match status" value="1"/>
</dbReference>
<dbReference type="PIRSF" id="PIRSF016578">
    <property type="entry name" value="HsaA"/>
    <property type="match status" value="1"/>
</dbReference>
<organism evidence="3 4">
    <name type="scientific">Algoriphagus boritolerans DSM 17298 = JCM 18970</name>
    <dbReference type="NCBI Taxonomy" id="1120964"/>
    <lineage>
        <taxon>Bacteria</taxon>
        <taxon>Pseudomonadati</taxon>
        <taxon>Bacteroidota</taxon>
        <taxon>Cytophagia</taxon>
        <taxon>Cytophagales</taxon>
        <taxon>Cyclobacteriaceae</taxon>
        <taxon>Algoriphagus</taxon>
    </lineage>
</organism>
<keyword evidence="4" id="KW-1185">Reference proteome</keyword>
<dbReference type="Gene3D" id="2.40.110.10">
    <property type="entry name" value="Butyryl-CoA Dehydrogenase, subunit A, domain 2"/>
    <property type="match status" value="1"/>
</dbReference>
<dbReference type="Gene3D" id="1.10.540.10">
    <property type="entry name" value="Acyl-CoA dehydrogenase/oxidase, N-terminal domain"/>
    <property type="match status" value="1"/>
</dbReference>
<dbReference type="GO" id="GO:0016627">
    <property type="term" value="F:oxidoreductase activity, acting on the CH-CH group of donors"/>
    <property type="evidence" value="ECO:0007669"/>
    <property type="project" value="InterPro"/>
</dbReference>
<dbReference type="InterPro" id="IPR046373">
    <property type="entry name" value="Acyl-CoA_Oxase/DH_mid-dom_sf"/>
</dbReference>
<protein>
    <submittedName>
        <fullName evidence="3">Acyl-CoA dehydrogenase</fullName>
    </submittedName>
</protein>
<dbReference type="Proteomes" id="UP000236736">
    <property type="component" value="Unassembled WGS sequence"/>
</dbReference>
<reference evidence="4" key="1">
    <citation type="submission" date="2016-10" db="EMBL/GenBank/DDBJ databases">
        <authorList>
            <person name="Varghese N."/>
            <person name="Submissions S."/>
        </authorList>
    </citation>
    <scope>NUCLEOTIDE SEQUENCE [LARGE SCALE GENOMIC DNA]</scope>
    <source>
        <strain evidence="4">DSM 17298</strain>
    </source>
</reference>
<proteinExistence type="predicted"/>
<dbReference type="InterPro" id="IPR009100">
    <property type="entry name" value="AcylCoA_DH/oxidase_NM_dom_sf"/>
</dbReference>
<dbReference type="InterPro" id="IPR013107">
    <property type="entry name" value="Acyl-CoA_DH_C"/>
</dbReference>
<gene>
    <name evidence="3" type="ORF">SAMN03080598_02266</name>
</gene>
<dbReference type="EMBL" id="FNVR01000011">
    <property type="protein sequence ID" value="SEG03681.1"/>
    <property type="molecule type" value="Genomic_DNA"/>
</dbReference>
<dbReference type="OrthoDB" id="1170793at2"/>
<dbReference type="Pfam" id="PF08028">
    <property type="entry name" value="Acyl-CoA_dh_2"/>
    <property type="match status" value="1"/>
</dbReference>